<protein>
    <recommendedName>
        <fullName evidence="4">Cleavage and polyadenylation specificity factor subunit 2</fullName>
    </recommendedName>
    <alternativeName>
        <fullName evidence="4">Cleavage and polyadenylation specificity factor 100 kDa subunit</fullName>
    </alternativeName>
</protein>
<keyword evidence="3 4" id="KW-0539">Nucleus</keyword>
<dbReference type="OrthoDB" id="64353at2759"/>
<comment type="similarity">
    <text evidence="4">Belongs to the metallo-beta-lactamase superfamily. RNA-metabolizing metallo-beta-lactamase-like family. CPSF2/YSH1 subfamily.</text>
</comment>
<accession>A0A1L0DN08</accession>
<keyword evidence="4" id="KW-0694">RNA-binding</keyword>
<feature type="region of interest" description="Disordered" evidence="5">
    <location>
        <begin position="454"/>
        <end position="482"/>
    </location>
</feature>
<feature type="compositionally biased region" description="Acidic residues" evidence="5">
    <location>
        <begin position="466"/>
        <end position="480"/>
    </location>
</feature>
<dbReference type="PANTHER" id="PTHR45922">
    <property type="entry name" value="CLEAVAGE AND POLYADENYLATION SPECIFICITY FACTOR SUBUNIT 2"/>
    <property type="match status" value="1"/>
</dbReference>
<dbReference type="GO" id="GO:0003723">
    <property type="term" value="F:RNA binding"/>
    <property type="evidence" value="ECO:0007669"/>
    <property type="project" value="UniProtKB-KW"/>
</dbReference>
<dbReference type="GO" id="GO:0006397">
    <property type="term" value="P:mRNA processing"/>
    <property type="evidence" value="ECO:0007669"/>
    <property type="project" value="UniProtKB-KW"/>
</dbReference>
<keyword evidence="8" id="KW-1185">Reference proteome</keyword>
<dbReference type="InterPro" id="IPR025069">
    <property type="entry name" value="Cpsf2_C"/>
</dbReference>
<dbReference type="InterPro" id="IPR027075">
    <property type="entry name" value="CPSF2"/>
</dbReference>
<evidence type="ECO:0000256" key="1">
    <source>
        <dbReference type="ARBA" id="ARBA00004123"/>
    </source>
</evidence>
<dbReference type="InterPro" id="IPR022712">
    <property type="entry name" value="Beta_Casp"/>
</dbReference>
<dbReference type="SMART" id="SM01027">
    <property type="entry name" value="Beta-Casp"/>
    <property type="match status" value="1"/>
</dbReference>
<evidence type="ECO:0000259" key="6">
    <source>
        <dbReference type="SMART" id="SM01027"/>
    </source>
</evidence>
<name>A0A1L0DN08_9ASCO</name>
<evidence type="ECO:0000256" key="2">
    <source>
        <dbReference type="ARBA" id="ARBA00022664"/>
    </source>
</evidence>
<evidence type="ECO:0000313" key="7">
    <source>
        <dbReference type="EMBL" id="SGZ57240.1"/>
    </source>
</evidence>
<dbReference type="GO" id="GO:0005847">
    <property type="term" value="C:mRNA cleavage and polyadenylation specificity factor complex"/>
    <property type="evidence" value="ECO:0007669"/>
    <property type="project" value="InterPro"/>
</dbReference>
<evidence type="ECO:0000256" key="4">
    <source>
        <dbReference type="RuleBase" id="RU365006"/>
    </source>
</evidence>
<dbReference type="PANTHER" id="PTHR45922:SF1">
    <property type="entry name" value="CLEAVAGE AND POLYADENYLATION SPECIFICITY FACTOR SUBUNIT 2"/>
    <property type="match status" value="1"/>
</dbReference>
<dbReference type="Pfam" id="PF10996">
    <property type="entry name" value="Beta-Casp"/>
    <property type="match status" value="1"/>
</dbReference>
<dbReference type="Gene3D" id="3.60.15.10">
    <property type="entry name" value="Ribonuclease Z/Hydroxyacylglutathione hydrolase-like"/>
    <property type="match status" value="1"/>
</dbReference>
<dbReference type="CDD" id="cd16293">
    <property type="entry name" value="CPSF2-like_MBL-fold"/>
    <property type="match status" value="1"/>
</dbReference>
<dbReference type="Pfam" id="PF16661">
    <property type="entry name" value="Lactamase_B_6"/>
    <property type="match status" value="1"/>
</dbReference>
<dbReference type="InterPro" id="IPR035639">
    <property type="entry name" value="CPSF2_MBL"/>
</dbReference>
<comment type="subcellular location">
    <subcellularLocation>
        <location evidence="1 4">Nucleus</location>
    </subcellularLocation>
</comment>
<feature type="region of interest" description="Disordered" evidence="5">
    <location>
        <begin position="584"/>
        <end position="617"/>
    </location>
</feature>
<dbReference type="Pfam" id="PF13299">
    <property type="entry name" value="CPSF100_C"/>
    <property type="match status" value="1"/>
</dbReference>
<dbReference type="AlphaFoldDB" id="A0A1L0DN08"/>
<proteinExistence type="inferred from homology"/>
<dbReference type="InterPro" id="IPR001279">
    <property type="entry name" value="Metallo-B-lactamas"/>
</dbReference>
<feature type="compositionally biased region" description="Basic and acidic residues" evidence="5">
    <location>
        <begin position="597"/>
        <end position="609"/>
    </location>
</feature>
<evidence type="ECO:0000256" key="3">
    <source>
        <dbReference type="ARBA" id="ARBA00023242"/>
    </source>
</evidence>
<dbReference type="InterPro" id="IPR036866">
    <property type="entry name" value="RibonucZ/Hydroxyglut_hydro"/>
</dbReference>
<dbReference type="STRING" id="45354.A0A1L0DN08"/>
<organism evidence="7 8">
    <name type="scientific">Sungouiella intermedia</name>
    <dbReference type="NCBI Taxonomy" id="45354"/>
    <lineage>
        <taxon>Eukaryota</taxon>
        <taxon>Fungi</taxon>
        <taxon>Dikarya</taxon>
        <taxon>Ascomycota</taxon>
        <taxon>Saccharomycotina</taxon>
        <taxon>Pichiomycetes</taxon>
        <taxon>Metschnikowiaceae</taxon>
        <taxon>Sungouiella</taxon>
    </lineage>
</organism>
<sequence>MFTFTLLTPSDSNSAFRASLLNFDNELHILADPGWNGENPDDVLFMEKYLKDVELILLSHSTPEYIGGYILLCTKFPSLMSTIPVYATVAVSQLGRVATVEFYRTKGHLGPLESAFMEVNDVDEWFDKITLIKYFQNMSTLENRILLTAYNSGHSLGGSFWLITKRLERIVYAPTWNHSKDSFLNSASFLSPTTGNPISALVRPSAIITGTDLGSTMSHKKRTEKFLQLVDATLANGGAVLLPTSISGRFLELLHIIDDHLADLQGAAIPVYFLSYSGTKVLSYASNLLDWMSSLLIKEYEGIAAEDRAYSRVPFEPSKVDLLLDARELVQLPGPKIVFASGLNFMDGDLSSQALQLLCQDEKTTIILTEKSPFSTKETISSNLFDEWYTLASQKNNGVAEDGIPVPLERSFSLSSWTREEPLNNQELASFKDRTAHLRKQKLMAKVRDKKNKNILNADLNSDDSSSSDDEVSSEEEQIEETIKTEVNAPSVAVTQTNTTTSLTSHEVFLTDYVMERLEANQPVDIRVTHKLRPRQAMFPFVVGKKRKFDDYGEVINANDFQKSDENSANNKLISESKRKFELSDKGGWGESDGMDDDRRGRNGKDRNHNSNKLTPQEVLNNQVLQKYLDTLFKPVKRIPLGAASALLRNVELKMRCGLSFVDLSGLVDLRSMNMIISVLRPYNLVLLPDFTYNPMYLDSLNGLKQVEAAFSKQKIEKMNDVSQDALASTGKFDLMLHSRRGIAKNLFTEMGVFVANGNQTLQIGSDGHGRLSDFEVKLDEEFNKSLVWQSLGANYKVSQIHGELEIFDGNGAASGSVDALVNSGTQFVLKPSSKPITKVSSDPQSSSGQSQLVDFGSTIAIGNIRLPELKKKLISKDLNAEFKGEGTLVVNNAIAIKKISTDNLQGEDTGDIIIDGQVGPLYYQVKKCIRELLAYV</sequence>
<gene>
    <name evidence="7" type="ORF">SAMEA4029010_CIC11G00000000310</name>
</gene>
<feature type="domain" description="Beta-Casp" evidence="6">
    <location>
        <begin position="250"/>
        <end position="380"/>
    </location>
</feature>
<evidence type="ECO:0000256" key="5">
    <source>
        <dbReference type="SAM" id="MobiDB-lite"/>
    </source>
</evidence>
<dbReference type="SUPFAM" id="SSF56281">
    <property type="entry name" value="Metallo-hydrolase/oxidoreductase"/>
    <property type="match status" value="1"/>
</dbReference>
<evidence type="ECO:0000313" key="8">
    <source>
        <dbReference type="Proteomes" id="UP000182334"/>
    </source>
</evidence>
<dbReference type="Proteomes" id="UP000182334">
    <property type="component" value="Chromosome VI"/>
</dbReference>
<keyword evidence="2 4" id="KW-0507">mRNA processing</keyword>
<dbReference type="EMBL" id="LT635761">
    <property type="protein sequence ID" value="SGZ57240.1"/>
    <property type="molecule type" value="Genomic_DNA"/>
</dbReference>
<reference evidence="7 8" key="1">
    <citation type="submission" date="2016-10" db="EMBL/GenBank/DDBJ databases">
        <authorList>
            <person name="de Groot N.N."/>
        </authorList>
    </citation>
    <scope>NUCLEOTIDE SEQUENCE [LARGE SCALE GENOMIC DNA]</scope>
    <source>
        <strain evidence="7 8">CBS 141442</strain>
    </source>
</reference>